<dbReference type="EMBL" id="WSEM01000008">
    <property type="protein sequence ID" value="MVQ35079.1"/>
    <property type="molecule type" value="Genomic_DNA"/>
</dbReference>
<dbReference type="SUPFAM" id="SSF53850">
    <property type="entry name" value="Periplasmic binding protein-like II"/>
    <property type="match status" value="1"/>
</dbReference>
<dbReference type="Pfam" id="PF01547">
    <property type="entry name" value="SBP_bac_1"/>
    <property type="match status" value="1"/>
</dbReference>
<dbReference type="PANTHER" id="PTHR43649">
    <property type="entry name" value="ARABINOSE-BINDING PROTEIN-RELATED"/>
    <property type="match status" value="1"/>
</dbReference>
<reference evidence="1 2" key="1">
    <citation type="submission" date="2019-12" db="EMBL/GenBank/DDBJ databases">
        <authorList>
            <person name="Huq M.A."/>
        </authorList>
    </citation>
    <scope>NUCLEOTIDE SEQUENCE [LARGE SCALE GENOMIC DNA]</scope>
    <source>
        <strain evidence="1 2">MAH-34</strain>
    </source>
</reference>
<protein>
    <submittedName>
        <fullName evidence="1">Extracellular solute-binding protein</fullName>
    </submittedName>
</protein>
<dbReference type="InterPro" id="IPR050490">
    <property type="entry name" value="Bact_solute-bd_prot1"/>
</dbReference>
<proteinExistence type="predicted"/>
<evidence type="ECO:0000313" key="2">
    <source>
        <dbReference type="Proteomes" id="UP000467637"/>
    </source>
</evidence>
<name>A0ABW9U4Q7_9BACL</name>
<dbReference type="Proteomes" id="UP000467637">
    <property type="component" value="Unassembled WGS sequence"/>
</dbReference>
<comment type="caution">
    <text evidence="1">The sequence shown here is derived from an EMBL/GenBank/DDBJ whole genome shotgun (WGS) entry which is preliminary data.</text>
</comment>
<dbReference type="InterPro" id="IPR006059">
    <property type="entry name" value="SBP"/>
</dbReference>
<gene>
    <name evidence="1" type="ORF">GON05_10485</name>
</gene>
<keyword evidence="2" id="KW-1185">Reference proteome</keyword>
<dbReference type="PROSITE" id="PS51257">
    <property type="entry name" value="PROKAR_LIPOPROTEIN"/>
    <property type="match status" value="1"/>
</dbReference>
<dbReference type="Gene3D" id="3.40.190.10">
    <property type="entry name" value="Periplasmic binding protein-like II"/>
    <property type="match status" value="2"/>
</dbReference>
<dbReference type="PANTHER" id="PTHR43649:SF12">
    <property type="entry name" value="DIACETYLCHITOBIOSE BINDING PROTEIN DASA"/>
    <property type="match status" value="1"/>
</dbReference>
<evidence type="ECO:0000313" key="1">
    <source>
        <dbReference type="EMBL" id="MVQ35079.1"/>
    </source>
</evidence>
<accession>A0ABW9U4Q7</accession>
<sequence>MLVYNTKQEGSYMNKKALVISTVALTLTATSLAGCSDSKTGEAQQTSTTPAASASARAMSLSMSFYDRGTIAPDLGTAENNIWTKFIQEKTGINLKISPVPRAESVNKLNTLVASGSAPDVILEYDVGFRNQLYLQKQIMPIGDLIEKNSTTYKQLLNKFPLLKKLSTRDDGKIYDLGRILGYVPYSYTVIRQDWLDKMKLSVPKTSDELFQVAKAFATQDPDGNGKKDTYGLNMAGGGSLIDPMFQNVTWILKDGKWVKDWDRAEAANAFRKKLFDEGIVDKDFLTDKNGKKAEQDFVTGKIGIYTAAGSYKVFTSQYETLRKNVPDAKLVAIALPSSQFGSFSPDFNPPVQLTGVLNAKTKDPEAAIKMIDYLSSPEWVKTTYSGIEGTHYKVENNKEVPINAEKNKKELDWLGDFRMLGGQYVYNEFDTTMKGFDQSNPLQKEFYDLGKDVFSLNITKDRPLASITLGGFMPTLPADMQFISKNLLDSTSNPIGDLWNKAIVSGSSYTSAQAKQDAINLWKKSDGDKLEAWYQDWYTKNKDTMVSQNDLLSMNFN</sequence>
<organism evidence="1 2">
    <name type="scientific">Paenibacillus anseongense</name>
    <dbReference type="NCBI Taxonomy" id="2682845"/>
    <lineage>
        <taxon>Bacteria</taxon>
        <taxon>Bacillati</taxon>
        <taxon>Bacillota</taxon>
        <taxon>Bacilli</taxon>
        <taxon>Bacillales</taxon>
        <taxon>Paenibacillaceae</taxon>
        <taxon>Paenibacillus</taxon>
    </lineage>
</organism>